<dbReference type="GO" id="GO:0016020">
    <property type="term" value="C:membrane"/>
    <property type="evidence" value="ECO:0007669"/>
    <property type="project" value="UniProtKB-SubCell"/>
</dbReference>
<feature type="transmembrane region" description="Helical" evidence="5">
    <location>
        <begin position="389"/>
        <end position="408"/>
    </location>
</feature>
<dbReference type="PANTHER" id="PTHR23507:SF1">
    <property type="entry name" value="FI18259P1-RELATED"/>
    <property type="match status" value="1"/>
</dbReference>
<feature type="transmembrane region" description="Helical" evidence="5">
    <location>
        <begin position="462"/>
        <end position="486"/>
    </location>
</feature>
<dbReference type="Pfam" id="PF07690">
    <property type="entry name" value="MFS_1"/>
    <property type="match status" value="1"/>
</dbReference>
<feature type="transmembrane region" description="Helical" evidence="5">
    <location>
        <begin position="185"/>
        <end position="207"/>
    </location>
</feature>
<proteinExistence type="predicted"/>
<dbReference type="PANTHER" id="PTHR23507">
    <property type="entry name" value="ZGC:174356"/>
    <property type="match status" value="1"/>
</dbReference>
<feature type="transmembrane region" description="Helical" evidence="5">
    <location>
        <begin position="420"/>
        <end position="442"/>
    </location>
</feature>
<evidence type="ECO:0000256" key="1">
    <source>
        <dbReference type="ARBA" id="ARBA00004141"/>
    </source>
</evidence>
<keyword evidence="3 5" id="KW-1133">Transmembrane helix</keyword>
<evidence type="ECO:0000256" key="2">
    <source>
        <dbReference type="ARBA" id="ARBA00022692"/>
    </source>
</evidence>
<reference evidence="6" key="1">
    <citation type="submission" date="2023-01" db="EMBL/GenBank/DDBJ databases">
        <title>Colletotrichum chrysophilum M932 genome sequence.</title>
        <authorList>
            <person name="Baroncelli R."/>
        </authorList>
    </citation>
    <scope>NUCLEOTIDE SEQUENCE</scope>
    <source>
        <strain evidence="6">M932</strain>
    </source>
</reference>
<feature type="transmembrane region" description="Helical" evidence="5">
    <location>
        <begin position="331"/>
        <end position="352"/>
    </location>
</feature>
<dbReference type="GO" id="GO:0022857">
    <property type="term" value="F:transmembrane transporter activity"/>
    <property type="evidence" value="ECO:0007669"/>
    <property type="project" value="InterPro"/>
</dbReference>
<evidence type="ECO:0000256" key="5">
    <source>
        <dbReference type="SAM" id="Phobius"/>
    </source>
</evidence>
<dbReference type="Proteomes" id="UP001243330">
    <property type="component" value="Unassembled WGS sequence"/>
</dbReference>
<feature type="transmembrane region" description="Helical" evidence="5">
    <location>
        <begin position="151"/>
        <end position="173"/>
    </location>
</feature>
<protein>
    <submittedName>
        <fullName evidence="6">ATP synthase F0</fullName>
    </submittedName>
</protein>
<feature type="transmembrane region" description="Helical" evidence="5">
    <location>
        <begin position="119"/>
        <end position="139"/>
    </location>
</feature>
<accession>A0AAD8ZXH8</accession>
<keyword evidence="7" id="KW-1185">Reference proteome</keyword>
<keyword evidence="2 5" id="KW-0812">Transmembrane</keyword>
<feature type="transmembrane region" description="Helical" evidence="5">
    <location>
        <begin position="289"/>
        <end position="311"/>
    </location>
</feature>
<comment type="subcellular location">
    <subcellularLocation>
        <location evidence="1">Membrane</location>
        <topology evidence="1">Multi-pass membrane protein</topology>
    </subcellularLocation>
</comment>
<evidence type="ECO:0000256" key="3">
    <source>
        <dbReference type="ARBA" id="ARBA00022989"/>
    </source>
</evidence>
<dbReference type="InterPro" id="IPR011701">
    <property type="entry name" value="MFS"/>
</dbReference>
<dbReference type="InterPro" id="IPR036259">
    <property type="entry name" value="MFS_trans_sf"/>
</dbReference>
<organism evidence="6 7">
    <name type="scientific">Colletotrichum chrysophilum</name>
    <dbReference type="NCBI Taxonomy" id="1836956"/>
    <lineage>
        <taxon>Eukaryota</taxon>
        <taxon>Fungi</taxon>
        <taxon>Dikarya</taxon>
        <taxon>Ascomycota</taxon>
        <taxon>Pezizomycotina</taxon>
        <taxon>Sordariomycetes</taxon>
        <taxon>Hypocreomycetidae</taxon>
        <taxon>Glomerellales</taxon>
        <taxon>Glomerellaceae</taxon>
        <taxon>Colletotrichum</taxon>
        <taxon>Colletotrichum gloeosporioides species complex</taxon>
    </lineage>
</organism>
<dbReference type="AlphaFoldDB" id="A0AAD8ZXH8"/>
<keyword evidence="4 5" id="KW-0472">Membrane</keyword>
<feature type="transmembrane region" description="Helical" evidence="5">
    <location>
        <begin position="364"/>
        <end position="383"/>
    </location>
</feature>
<dbReference type="EMBL" id="JAQOWY010001198">
    <property type="protein sequence ID" value="KAK1837501.1"/>
    <property type="molecule type" value="Genomic_DNA"/>
</dbReference>
<gene>
    <name evidence="6" type="ORF">CCHR01_19877</name>
</gene>
<sequence>MDEETALLSGPGRPITTFTFPAATRSKIVVIIVGLYAIFEIGSCLQGPPTLQLLEEIICTRTYVNESEINAAKNVCKSSEVVSDLANFQGWQESFDCLVPFIISIPYGIMADRYGRQPVLFMSLLGCTLEACWIVQPLLWPTIFPLWTRWFGSGFKLIGGGRGMIQAMVLTVVSDVTDSSKLTTMYYIVDAVAYGTNFIALPLSLALMRAEPWIPLLISVILMSIGTCLSLSLPETRTQRQASDFQVDRKPNRQEHHLKQEESVVRLALSSFSGSFRQARLTLLGSKTIQLLAGGFVLTFVADYLNTAIMAKYLHTHAGWSWSKTTVCGSSIAFTHIMMLLVILPIAALLFSRWRSVPEFQWNIWLARISGILLCIGYSIVGVAPTSHALLITGLLVSAIGSCHGNICRVLLSTIVQPDAIGALTTTILWVQQISLVISGPAVSGLFKAGNQAGGIWFGLPYGVAAVLSIIATGFVCICDASFSVVGSGRHVE</sequence>
<comment type="caution">
    <text evidence="6">The sequence shown here is derived from an EMBL/GenBank/DDBJ whole genome shotgun (WGS) entry which is preliminary data.</text>
</comment>
<dbReference type="SUPFAM" id="SSF103473">
    <property type="entry name" value="MFS general substrate transporter"/>
    <property type="match status" value="1"/>
</dbReference>
<feature type="transmembrane region" description="Helical" evidence="5">
    <location>
        <begin position="213"/>
        <end position="233"/>
    </location>
</feature>
<dbReference type="Gene3D" id="1.20.1250.20">
    <property type="entry name" value="MFS general substrate transporter like domains"/>
    <property type="match status" value="1"/>
</dbReference>
<evidence type="ECO:0000256" key="4">
    <source>
        <dbReference type="ARBA" id="ARBA00023136"/>
    </source>
</evidence>
<evidence type="ECO:0000313" key="7">
    <source>
        <dbReference type="Proteomes" id="UP001243330"/>
    </source>
</evidence>
<name>A0AAD8ZXH8_9PEZI</name>
<evidence type="ECO:0000313" key="6">
    <source>
        <dbReference type="EMBL" id="KAK1837501.1"/>
    </source>
</evidence>